<dbReference type="CDD" id="cd19542">
    <property type="entry name" value="CT_NRPS-like"/>
    <property type="match status" value="2"/>
</dbReference>
<feature type="domain" description="Carrier" evidence="6">
    <location>
        <begin position="1845"/>
        <end position="1923"/>
    </location>
</feature>
<evidence type="ECO:0000256" key="4">
    <source>
        <dbReference type="ARBA" id="ARBA00022737"/>
    </source>
</evidence>
<dbReference type="SUPFAM" id="SSF47336">
    <property type="entry name" value="ACP-like"/>
    <property type="match status" value="3"/>
</dbReference>
<dbReference type="PROSITE" id="PS00012">
    <property type="entry name" value="PHOSPHOPANTETHEINE"/>
    <property type="match status" value="2"/>
</dbReference>
<dbReference type="InterPro" id="IPR009081">
    <property type="entry name" value="PP-bd_ACP"/>
</dbReference>
<dbReference type="InterPro" id="IPR036736">
    <property type="entry name" value="ACP-like_sf"/>
</dbReference>
<dbReference type="GO" id="GO:0016874">
    <property type="term" value="F:ligase activity"/>
    <property type="evidence" value="ECO:0007669"/>
    <property type="project" value="UniProtKB-KW"/>
</dbReference>
<name>A0A1V6RQD9_9EURO</name>
<evidence type="ECO:0000313" key="8">
    <source>
        <dbReference type="Proteomes" id="UP000191612"/>
    </source>
</evidence>
<dbReference type="Pfam" id="PF00501">
    <property type="entry name" value="AMP-binding"/>
    <property type="match status" value="3"/>
</dbReference>
<dbReference type="Pfam" id="PF00668">
    <property type="entry name" value="Condensation"/>
    <property type="match status" value="4"/>
</dbReference>
<dbReference type="Gene3D" id="3.40.50.12780">
    <property type="entry name" value="N-terminal domain of ligase-like"/>
    <property type="match status" value="3"/>
</dbReference>
<comment type="similarity">
    <text evidence="5">Belongs to the NRP synthetase family.</text>
</comment>
<evidence type="ECO:0000256" key="5">
    <source>
        <dbReference type="ARBA" id="ARBA00029454"/>
    </source>
</evidence>
<dbReference type="FunFam" id="3.30.559.30:FF:000003">
    <property type="entry name" value="Nonribosomal peptide synthase SidD"/>
    <property type="match status" value="1"/>
</dbReference>
<dbReference type="Gene3D" id="3.30.300.30">
    <property type="match status" value="3"/>
</dbReference>
<dbReference type="InterPro" id="IPR020806">
    <property type="entry name" value="PKS_PP-bd"/>
</dbReference>
<gene>
    <name evidence="7" type="ORF">PENSOL_c001G03305</name>
</gene>
<dbReference type="CDD" id="cd19545">
    <property type="entry name" value="FUM14_C_NRPS-like"/>
    <property type="match status" value="1"/>
</dbReference>
<dbReference type="InterPro" id="IPR001242">
    <property type="entry name" value="Condensation_dom"/>
</dbReference>
<keyword evidence="1" id="KW-0596">Phosphopantetheine</keyword>
<dbReference type="GO" id="GO:0005737">
    <property type="term" value="C:cytoplasm"/>
    <property type="evidence" value="ECO:0007669"/>
    <property type="project" value="TreeGrafter"/>
</dbReference>
<dbReference type="GO" id="GO:0031177">
    <property type="term" value="F:phosphopantetheine binding"/>
    <property type="evidence" value="ECO:0007669"/>
    <property type="project" value="InterPro"/>
</dbReference>
<keyword evidence="2" id="KW-0597">Phosphoprotein</keyword>
<dbReference type="InterPro" id="IPR000873">
    <property type="entry name" value="AMP-dep_synth/lig_dom"/>
</dbReference>
<dbReference type="Pfam" id="PF00550">
    <property type="entry name" value="PP-binding"/>
    <property type="match status" value="3"/>
</dbReference>
<dbReference type="FunFam" id="3.40.50.12780:FF:000014">
    <property type="entry name" value="Nonribosomal peptide synthetase 1"/>
    <property type="match status" value="1"/>
</dbReference>
<dbReference type="EMBL" id="MDYO01000001">
    <property type="protein sequence ID" value="OQE03992.1"/>
    <property type="molecule type" value="Genomic_DNA"/>
</dbReference>
<evidence type="ECO:0000256" key="2">
    <source>
        <dbReference type="ARBA" id="ARBA00022553"/>
    </source>
</evidence>
<evidence type="ECO:0000256" key="3">
    <source>
        <dbReference type="ARBA" id="ARBA00022598"/>
    </source>
</evidence>
<organism evidence="7 8">
    <name type="scientific">Penicillium solitum</name>
    <dbReference type="NCBI Taxonomy" id="60172"/>
    <lineage>
        <taxon>Eukaryota</taxon>
        <taxon>Fungi</taxon>
        <taxon>Dikarya</taxon>
        <taxon>Ascomycota</taxon>
        <taxon>Pezizomycotina</taxon>
        <taxon>Eurotiomycetes</taxon>
        <taxon>Eurotiomycetidae</taxon>
        <taxon>Eurotiales</taxon>
        <taxon>Aspergillaceae</taxon>
        <taxon>Penicillium</taxon>
    </lineage>
</organism>
<dbReference type="PROSITE" id="PS50075">
    <property type="entry name" value="CARRIER"/>
    <property type="match status" value="3"/>
</dbReference>
<dbReference type="STRING" id="60172.A0A1V6RQD9"/>
<dbReference type="PANTHER" id="PTHR45527">
    <property type="entry name" value="NONRIBOSOMAL PEPTIDE SYNTHETASE"/>
    <property type="match status" value="1"/>
</dbReference>
<keyword evidence="3" id="KW-0436">Ligase</keyword>
<keyword evidence="4" id="KW-0677">Repeat</keyword>
<dbReference type="Gene3D" id="3.30.559.30">
    <property type="entry name" value="Nonribosomal peptide synthetase, condensation domain"/>
    <property type="match status" value="5"/>
</dbReference>
<dbReference type="InterPro" id="IPR020845">
    <property type="entry name" value="AMP-binding_CS"/>
</dbReference>
<protein>
    <recommendedName>
        <fullName evidence="6">Carrier domain-containing protein</fullName>
    </recommendedName>
</protein>
<accession>A0A1V6RQD9</accession>
<dbReference type="Gene3D" id="1.10.1200.10">
    <property type="entry name" value="ACP-like"/>
    <property type="match status" value="3"/>
</dbReference>
<keyword evidence="8" id="KW-1185">Reference proteome</keyword>
<dbReference type="GO" id="GO:0043041">
    <property type="term" value="P:amino acid activation for nonribosomal peptide biosynthetic process"/>
    <property type="evidence" value="ECO:0007669"/>
    <property type="project" value="TreeGrafter"/>
</dbReference>
<dbReference type="InterPro" id="IPR010071">
    <property type="entry name" value="AA_adenyl_dom"/>
</dbReference>
<dbReference type="PROSITE" id="PS00455">
    <property type="entry name" value="AMP_BINDING"/>
    <property type="match status" value="3"/>
</dbReference>
<dbReference type="GO" id="GO:0044550">
    <property type="term" value="P:secondary metabolite biosynthetic process"/>
    <property type="evidence" value="ECO:0007669"/>
    <property type="project" value="TreeGrafter"/>
</dbReference>
<sequence length="3892" mass="429685">MTIDPPPPSCSTQDGITCLFPKLPALDSTGKDRETIELGAPQVNNLKRCAERYCVPQHMVLAGIWAVILHKFTASEHVKFAVILESEQHQSAEVCSITLQPGQRFQELTQKTSWDAAALVDEDKSLNTALKIIDGPHNKRANKTTSNYRKKQRRPDIALILAYNTVALEIDPTYVDTTFAQAIAGAIEEGLLGVAGMPEVLIADIRLVDPVQNKQIALWQESPVAVPEPVFLFGHVSLQAQQRPTAMALDAFDRQWTYGDLDYASSALAAQLQAMGVGRGVFVPTCFNKTSWAVVAMLAVNRAGGAFVPCDPSQPAERRQDMMHRIHATVVLTSKDQAHLFADFPRAITMVISPDTVDLSRLARTASRAAPIDPESPAYVLFTSGSTGVPKACEISHAAFASISNHTGALHMSHNTRALQFASFTFGMAIIEVFCTLAAGGTICMLSDEQRLNSLAATMTALRINWVLTTPTVLGSLQPRDLPYVRHLIVAGEALRESQLRTWMSSAAVFQALGLTEWTGIFAVSEQLTAAVGAQSRNIGKPVNGWAWLVDADNYNMLTPLGAPGELVIAGPAVSRGYLQDPTRTAASFFNSTSWSRKCLGLPSKTPMYRTGDILRYNADGSMEYCGRKDNQVKIRGMRVELGEVESNLLKQLPEATSAVAIVLHPPGSPDGQILTAFVTLPISSSARPLDGGSNDTKSLLQFLELDPKYQQAVTFSKQRLRDRLPDYMVPQYLLPVAALPVTITRKVDRKKLADAANQLTVEEIKYLAGSRQGKHRAPSTASEQLVYEMVRSVLGISSPGMQDNFFDLAGDSVTAIKMVGLARRRGMKLTVGEIFERPILGDLAAGIAQAQTSATVAPKMVPFSLLNLESRSQTVEEVAHQTQIDPGQVVDAYPCTSLQEGLCALSARDPTSYKARIICELQEGTDLKAFGNAWERVFQSNDILRTRLVASSSHGTIQAVVREEFEWDSTQNLQAYIASADQEPMGIGKRLVRACLFTQVAHPTRFIVTMHHSICDRWSLRLLLEQLEAIVCTEKGLTHQPFRPFIEHLLQSQSSGKEYWANQFKGLEAVVFPHLPTLGYTPVVDGTEHMQLKLPGRASRNLGTMSTYVRLAWALTLAHNTCMNEVLFGCTVTGRGADLAGIDELAGPTISTVPVRLRLDMNGTAADALTMVQKHFTDMVPFEQTGLQNIQQYSPDTKSATQFQNHLGIMPAWTKPLDLFPKYQEGASVTGGFASYPLCLECYLNEDDTQIDVVTYFDSNVIEAKRVQRLISHMEYVLSVILEQPYITLSSLSQISPCDLASLNAWNANLPPRPRQTIHGIIEQHAKKNPSRPAIDAPDGQLTYSQLNGYSTVLATELIRRGVQQGSLIPLYFMKDCWTFVAMLAALKIGAGIVQLDPSHPLDRIQSIYRQTECQVILCTRSFAETVEKIGAQPIIVEANMHLWSQLPNNSGLPRVNPMDVAYMIFTSGSTGEPKGLTVHHSGLIASASAYAPDCRLDERTRMLHFAAVSFDGSYIEIFGTLLAGGCLCIPTNVERMNDIHAAISRMRVTHSLFTPSYARLVEPKRAPSLKVTILGGEAVLESDVAQWIGHVDLVNIYGPAECTPATATQYYDVTAKVKIAPEDIGHPRGCMLWICDPQDPDKLLPLGAVGELLIEGPAVGGGYHKDAVRTAAAFIDPPRWLQSFQDGRLRYCGRMGRQFKLRGQRIDPAHVEQCLLQDFDSASEVVAVIGTTKGAEGRPALIAFVLTNDPDGKRTSPDVPTCIVPSESFRRQAQAARERLQHKLPEYMVPSVMIAVSAMPRTTSNKLDRKALTQEISSRTFPELMQYGTTGHGGSEAVGQIDLPSTDAERELQAIWARVLRLPMETIGVNQSFFEFGGDSITSMLVVAQIRTSPLGLALTVDDIFRLKTIAQLAIQAQAKNAKATLQLEPEAFGELFALSPIQQLFFDTNPEGQSQFSHNLLLNVKQSIGFDQLQAATDRLVQVHSMLRARFQRGQDGQWKQLLLREVKGSFRSSSHRLADAGLLQAVIESTQRSLDITTGPIFSVDLIEIDGQQAIFLLAHYLVIDQVSWTVLLSDLEELLSGGSIKEPPVSFQQWSHLLVNRGISTLEPPDIEDRETNARAFWGVSEKNHTFGDAHDIMIKINPSTTGAILGGANQAFGTQPAELIHAALLFAFSQTFPDRSLPTVFLEAHGREPWDTTIDITRTVGLFTTLSPVPINPGADRELSSIVLRSKDSRRKLRLNGSDDFTARYYNISKEQGSGTHDMMEIVLNYAGQYEHQLGQTSSLFEIESLQNQHIYNASDKLHRWSLIDINALVGTDGSLGLVFTVPRKCSRAELLDPWFSSIRQTFEKMATEFVQSARVYTLADFGSLELDYSQLELLLSALAEKGVAVEDIEDTYPCAPIQRGILLSQAKNPAYYHVAMTWQLTSGDPLTVAVQKAQTAVEKVIERHASLRTIFIRSSSDGGVYDQVVLSKDYQEVAVKYSDVNGFTNEFQLSPERPSQFEIHVAADRSLYIHLDITHALADAMSMALIQNDLRLAYDGNISALNAAPYSRYLSYLQGQDDEAAGRFWGNRLKDVHPCLFPTLADHSGQEEDANKDHILEVENMDLINAYCKTHNVTPATIFSTAWALVLRSFTGSDDVCFGILTSGRELPFDGADEVVGPLINILTMALDLSDTGTAGDLIQKVHADCIESRQYQTYPLSEILHRKKMTDTSLFDTAVSIQRVLEPTDCDSSTRLELVRSHDLVEYAIVLNIDIEETRSVVHLRHWLSSVSEAHAELIASSFGMAVRQIVASDHVLATKVDLMGPEQHSLLQRWNGRVPPAPTAAQCVHDYFQEHAEETPEKQAVCTSDGNLSYRELDRLSDSLAYHLVQHGIRPRQFIPICMEKSRWTVVALMGAMKAGAAFALLDATHPDQRLRGLCEDIGSPIILASEQQAQRCLDFAKSVITVGADDVRSFNPSPSTIWRPHITPENELCVVFTSGSSGKPKGAILDHGSFCVFAAAGDTVWRITPETRFMQFASYAFDVGLMEMLLPLMRGGTTCILSEVERRDRLAETMTSLEVSHAALTPSVSRLISPAEVPYLQVLGSLGEPITQHDINCWASYVQLLNVYGPAECTVAAVCQSSLTLSSRPGDIGRPVGCVGWVIDPKDSERLVPIGALGELLIEGRIVGHGYLNNPAATQRAYIEPPRWLRALRNNDPNIRLYKTGDLVRYRPDGQMLFYGRKDTQVKIRGQRVELGEVEYQVHLCFEAAQDVAVDLVYNSQKETPDLCAFVCVGDGSSEYNDSTFLEPDDEFRAQAAETCIQLLDCLPTYMVPTLFIPLTTMPLSSSGKADRRSLREFVSRLSPGQMKQYRPIVQKGASQLSSQEETLLQGIWADILGLEKDRIHGNSHFFQVGGDSVNAMKVAAIARKKGLDISVADIFTTPKLTALAQAGSVREMNDFKAVPFSLCPVEDVKLWTAVLQARGTLPAGAEVTDIIPATSGQVFFLENPTLHHFTFQIDGQLDVPRLRDACEKVYHHFDILRTAFVQHNGKVLLVVFKNEHVPFRHIVTDEDPTELGERLRVADRLQPTLMDRPVFTFILLTTPHRNTAQIVFRMSHVQWDGLSLAELFVPLSEAYHHKPLTPVMQLSTVIYHRAAREKSKSLEFWSNYLQGSTITPLCQPIFPEAALDLSQGTTIWENVNLQPAPIAPKGITMASVVKAAWSLILARECGQNDLVFGHTVNGRSAALPDIETILGCCLNFIPMRIKLEPESWTVLDLLQHAQTQYQKTVAHDDIEIQTIVENCTPWAQGTDLNTIIQHQNIPLTHRVPLEGVETQFAFNGWFRPGRELFIFTEPHGDLLSVQFCVNPNMMSLARAKGLHKRLVQLIIDLCQHPGEKIAAFM</sequence>
<evidence type="ECO:0000256" key="1">
    <source>
        <dbReference type="ARBA" id="ARBA00022450"/>
    </source>
</evidence>
<dbReference type="NCBIfam" id="TIGR01733">
    <property type="entry name" value="AA-adenyl-dom"/>
    <property type="match status" value="2"/>
</dbReference>
<dbReference type="SMART" id="SM00823">
    <property type="entry name" value="PKS_PP"/>
    <property type="match status" value="3"/>
</dbReference>
<dbReference type="InterPro" id="IPR045851">
    <property type="entry name" value="AMP-bd_C_sf"/>
</dbReference>
<reference evidence="8" key="1">
    <citation type="journal article" date="2017" name="Nat. Microbiol.">
        <title>Global analysis of biosynthetic gene clusters reveals vast potential of secondary metabolite production in Penicillium species.</title>
        <authorList>
            <person name="Nielsen J.C."/>
            <person name="Grijseels S."/>
            <person name="Prigent S."/>
            <person name="Ji B."/>
            <person name="Dainat J."/>
            <person name="Nielsen K.F."/>
            <person name="Frisvad J.C."/>
            <person name="Workman M."/>
            <person name="Nielsen J."/>
        </authorList>
    </citation>
    <scope>NUCLEOTIDE SEQUENCE [LARGE SCALE GENOMIC DNA]</scope>
    <source>
        <strain evidence="8">IBT 29525</strain>
    </source>
</reference>
<proteinExistence type="inferred from homology"/>
<dbReference type="Gene3D" id="3.30.559.10">
    <property type="entry name" value="Chloramphenicol acetyltransferase-like domain"/>
    <property type="match status" value="4"/>
</dbReference>
<dbReference type="Proteomes" id="UP000191612">
    <property type="component" value="Unassembled WGS sequence"/>
</dbReference>
<dbReference type="InterPro" id="IPR042099">
    <property type="entry name" value="ANL_N_sf"/>
</dbReference>
<evidence type="ECO:0000313" key="7">
    <source>
        <dbReference type="EMBL" id="OQE03992.1"/>
    </source>
</evidence>
<dbReference type="NCBIfam" id="NF003417">
    <property type="entry name" value="PRK04813.1"/>
    <property type="match status" value="3"/>
</dbReference>
<dbReference type="InterPro" id="IPR006162">
    <property type="entry name" value="Ppantetheine_attach_site"/>
</dbReference>
<dbReference type="FunFam" id="3.30.559.10:FF:000016">
    <property type="entry name" value="Nonribosomal peptide synthase Pes1"/>
    <property type="match status" value="1"/>
</dbReference>
<dbReference type="SUPFAM" id="SSF52777">
    <property type="entry name" value="CoA-dependent acyltransferases"/>
    <property type="match status" value="8"/>
</dbReference>
<evidence type="ECO:0000259" key="6">
    <source>
        <dbReference type="PROSITE" id="PS50075"/>
    </source>
</evidence>
<dbReference type="FunFam" id="3.30.300.30:FF:000015">
    <property type="entry name" value="Nonribosomal peptide synthase SidD"/>
    <property type="match status" value="3"/>
</dbReference>
<comment type="caution">
    <text evidence="7">The sequence shown here is derived from an EMBL/GenBank/DDBJ whole genome shotgun (WGS) entry which is preliminary data.</text>
</comment>
<feature type="domain" description="Carrier" evidence="6">
    <location>
        <begin position="3370"/>
        <end position="3446"/>
    </location>
</feature>
<feature type="domain" description="Carrier" evidence="6">
    <location>
        <begin position="778"/>
        <end position="852"/>
    </location>
</feature>
<dbReference type="InterPro" id="IPR023213">
    <property type="entry name" value="CAT-like_dom_sf"/>
</dbReference>
<dbReference type="SUPFAM" id="SSF56801">
    <property type="entry name" value="Acetyl-CoA synthetase-like"/>
    <property type="match status" value="3"/>
</dbReference>
<dbReference type="CDD" id="cd05918">
    <property type="entry name" value="A_NRPS_SidN3_like"/>
    <property type="match status" value="3"/>
</dbReference>
<dbReference type="PANTHER" id="PTHR45527:SF16">
    <property type="entry name" value="NONRIBOSOMAL PEPTIDE SYNTHASE ATNA-RELATED"/>
    <property type="match status" value="1"/>
</dbReference>